<dbReference type="CDD" id="cd01907">
    <property type="entry name" value="GlxB"/>
    <property type="match status" value="1"/>
</dbReference>
<dbReference type="PANTHER" id="PTHR11907">
    <property type="entry name" value="AMIDOPHOSPHORIBOSYLTRANSFERASE"/>
    <property type="match status" value="1"/>
</dbReference>
<dbReference type="Pfam" id="PF13522">
    <property type="entry name" value="GATase_6"/>
    <property type="match status" value="1"/>
</dbReference>
<keyword evidence="1 4" id="KW-0808">Transferase</keyword>
<dbReference type="OrthoDB" id="9763290at2"/>
<proteinExistence type="predicted"/>
<dbReference type="PROSITE" id="PS51278">
    <property type="entry name" value="GATASE_TYPE_2"/>
    <property type="match status" value="1"/>
</dbReference>
<feature type="domain" description="Glutamine amidotransferase type-2" evidence="3">
    <location>
        <begin position="2"/>
        <end position="298"/>
    </location>
</feature>
<dbReference type="EMBL" id="LT960614">
    <property type="protein sequence ID" value="SON56942.1"/>
    <property type="molecule type" value="Genomic_DNA"/>
</dbReference>
<organism evidence="4 5">
    <name type="scientific">Hartmannibacter diazotrophicus</name>
    <dbReference type="NCBI Taxonomy" id="1482074"/>
    <lineage>
        <taxon>Bacteria</taxon>
        <taxon>Pseudomonadati</taxon>
        <taxon>Pseudomonadota</taxon>
        <taxon>Alphaproteobacteria</taxon>
        <taxon>Hyphomicrobiales</taxon>
        <taxon>Pleomorphomonadaceae</taxon>
        <taxon>Hartmannibacter</taxon>
    </lineage>
</organism>
<dbReference type="GO" id="GO:0004360">
    <property type="term" value="F:glutamine-fructose-6-phosphate transaminase (isomerizing) activity"/>
    <property type="evidence" value="ECO:0007669"/>
    <property type="project" value="UniProtKB-EC"/>
</dbReference>
<keyword evidence="5" id="KW-1185">Reference proteome</keyword>
<dbReference type="InterPro" id="IPR029055">
    <property type="entry name" value="Ntn_hydrolases_N"/>
</dbReference>
<evidence type="ECO:0000256" key="1">
    <source>
        <dbReference type="ARBA" id="ARBA00022679"/>
    </source>
</evidence>
<evidence type="ECO:0000313" key="5">
    <source>
        <dbReference type="Proteomes" id="UP000223606"/>
    </source>
</evidence>
<reference evidence="5" key="1">
    <citation type="submission" date="2017-09" db="EMBL/GenBank/DDBJ databases">
        <title>Genome sequence of Nannocystis excedens DSM 71.</title>
        <authorList>
            <person name="Blom J."/>
        </authorList>
    </citation>
    <scope>NUCLEOTIDE SEQUENCE [LARGE SCALE GENOMIC DNA]</scope>
    <source>
        <strain evidence="5">type strain: E19</strain>
    </source>
</reference>
<dbReference type="KEGG" id="hdi:HDIA_3401"/>
<dbReference type="Gene3D" id="3.60.20.10">
    <property type="entry name" value="Glutamine Phosphoribosylpyrophosphate, subunit 1, domain 1"/>
    <property type="match status" value="1"/>
</dbReference>
<keyword evidence="2" id="KW-0315">Glutamine amidotransferase</keyword>
<evidence type="ECO:0000259" key="3">
    <source>
        <dbReference type="PROSITE" id="PS51278"/>
    </source>
</evidence>
<dbReference type="Proteomes" id="UP000223606">
    <property type="component" value="Chromosome 1"/>
</dbReference>
<dbReference type="InterPro" id="IPR017932">
    <property type="entry name" value="GATase_2_dom"/>
</dbReference>
<dbReference type="RefSeq" id="WP_099557265.1">
    <property type="nucleotide sequence ID" value="NZ_LT960614.1"/>
</dbReference>
<evidence type="ECO:0000256" key="2">
    <source>
        <dbReference type="ARBA" id="ARBA00022962"/>
    </source>
</evidence>
<gene>
    <name evidence="4" type="primary">glmS</name>
    <name evidence="4" type="ORF">HDIA_3401</name>
</gene>
<dbReference type="EC" id="2.6.1.16" evidence="4"/>
<sequence>MCGIVGLFLKSDEKSEKLGSMLSGMLGVMSDRGPDSAGFAVYGAPLTGTAKVTLRGPAGTDWGALHEALSARQIAIAGWEIRDTHVVVSVGQDDVAAFREALKHAAPEVDVVGEGNRMELYKEVGRPETISSRFGLPGMAGTHGIGHTRMATESAVTTDGAHPFSTGRDQCLVHNGSLSNHNALRRMLSREGIRIDTENDSEVAAAYLTWRMREGDNLGEALTHALDDLDGFFTFVVGTETGFGVLRDPIACKPAVMAETDDYVAFASEYRALAGLPDIASARIFEPEPAKVYFWERA</sequence>
<accession>A0A2C9D9F5</accession>
<protein>
    <submittedName>
        <fullName evidence="4">Glutamine-fructose-6-phosphate aminotransferase [isomerizing]</fullName>
        <ecNumber evidence="4">2.6.1.16</ecNumber>
    </submittedName>
</protein>
<dbReference type="AlphaFoldDB" id="A0A2C9D9F5"/>
<keyword evidence="4" id="KW-0032">Aminotransferase</keyword>
<evidence type="ECO:0000313" key="4">
    <source>
        <dbReference type="EMBL" id="SON56942.1"/>
    </source>
</evidence>
<dbReference type="SUPFAM" id="SSF56235">
    <property type="entry name" value="N-terminal nucleophile aminohydrolases (Ntn hydrolases)"/>
    <property type="match status" value="1"/>
</dbReference>
<name>A0A2C9D9F5_9HYPH</name>